<gene>
    <name evidence="1" type="ordered locus">Sterm_1440</name>
</gene>
<dbReference type="EMBL" id="CP001739">
    <property type="protein sequence ID" value="ACZ08302.1"/>
    <property type="molecule type" value="Genomic_DNA"/>
</dbReference>
<organism evidence="1 2">
    <name type="scientific">Sebaldella termitidis (strain ATCC 33386 / NCTC 11300)</name>
    <dbReference type="NCBI Taxonomy" id="526218"/>
    <lineage>
        <taxon>Bacteria</taxon>
        <taxon>Fusobacteriati</taxon>
        <taxon>Fusobacteriota</taxon>
        <taxon>Fusobacteriia</taxon>
        <taxon>Fusobacteriales</taxon>
        <taxon>Leptotrichiaceae</taxon>
        <taxon>Sebaldella</taxon>
    </lineage>
</organism>
<dbReference type="HOGENOM" id="CLU_3276476_0_0_0"/>
<name>D1AHR8_SEBTE</name>
<dbReference type="STRING" id="526218.Sterm_1440"/>
<evidence type="ECO:0000313" key="2">
    <source>
        <dbReference type="Proteomes" id="UP000000845"/>
    </source>
</evidence>
<accession>D1AHR8</accession>
<reference evidence="1 2" key="2">
    <citation type="journal article" date="2010" name="Stand. Genomic Sci.">
        <title>Complete genome sequence of Sebaldella termitidis type strain (NCTC 11300).</title>
        <authorList>
            <person name="Harmon-Smith M."/>
            <person name="Celia L."/>
            <person name="Chertkov O."/>
            <person name="Lapidus A."/>
            <person name="Copeland A."/>
            <person name="Glavina Del Rio T."/>
            <person name="Nolan M."/>
            <person name="Lucas S."/>
            <person name="Tice H."/>
            <person name="Cheng J.F."/>
            <person name="Han C."/>
            <person name="Detter J.C."/>
            <person name="Bruce D."/>
            <person name="Goodwin L."/>
            <person name="Pitluck S."/>
            <person name="Pati A."/>
            <person name="Liolios K."/>
            <person name="Ivanova N."/>
            <person name="Mavromatis K."/>
            <person name="Mikhailova N."/>
            <person name="Chen A."/>
            <person name="Palaniappan K."/>
            <person name="Land M."/>
            <person name="Hauser L."/>
            <person name="Chang Y.J."/>
            <person name="Jeffries C.D."/>
            <person name="Brettin T."/>
            <person name="Goker M."/>
            <person name="Beck B."/>
            <person name="Bristow J."/>
            <person name="Eisen J.A."/>
            <person name="Markowitz V."/>
            <person name="Hugenholtz P."/>
            <person name="Kyrpides N.C."/>
            <person name="Klenk H.P."/>
            <person name="Chen F."/>
        </authorList>
    </citation>
    <scope>NUCLEOTIDE SEQUENCE [LARGE SCALE GENOMIC DNA]</scope>
    <source>
        <strain evidence="2">ATCC 33386 / NCTC 11300</strain>
    </source>
</reference>
<evidence type="ECO:0000313" key="1">
    <source>
        <dbReference type="EMBL" id="ACZ08302.1"/>
    </source>
</evidence>
<keyword evidence="2" id="KW-1185">Reference proteome</keyword>
<dbReference type="KEGG" id="str:Sterm_1440"/>
<reference evidence="2" key="1">
    <citation type="submission" date="2009-09" db="EMBL/GenBank/DDBJ databases">
        <title>The complete chromosome of Sebaldella termitidis ATCC 33386.</title>
        <authorList>
            <consortium name="US DOE Joint Genome Institute (JGI-PGF)"/>
            <person name="Lucas S."/>
            <person name="Copeland A."/>
            <person name="Lapidus A."/>
            <person name="Glavina del Rio T."/>
            <person name="Dalin E."/>
            <person name="Tice H."/>
            <person name="Bruce D."/>
            <person name="Goodwin L."/>
            <person name="Pitluck S."/>
            <person name="Kyrpides N."/>
            <person name="Mavromatis K."/>
            <person name="Ivanova N."/>
            <person name="Mikhailova N."/>
            <person name="Sims D."/>
            <person name="Meincke L."/>
            <person name="Brettin T."/>
            <person name="Detter J.C."/>
            <person name="Han C."/>
            <person name="Larimer F."/>
            <person name="Land M."/>
            <person name="Hauser L."/>
            <person name="Markowitz V."/>
            <person name="Cheng J.F."/>
            <person name="Hugenholtz P."/>
            <person name="Woyke T."/>
            <person name="Wu D."/>
            <person name="Eisen J.A."/>
        </authorList>
    </citation>
    <scope>NUCLEOTIDE SEQUENCE [LARGE SCALE GENOMIC DNA]</scope>
    <source>
        <strain evidence="2">ATCC 33386 / NCTC 11300</strain>
    </source>
</reference>
<protein>
    <submittedName>
        <fullName evidence="1">Uncharacterized protein</fullName>
    </submittedName>
</protein>
<dbReference type="AlphaFoldDB" id="D1AHR8"/>
<dbReference type="Proteomes" id="UP000000845">
    <property type="component" value="Chromosome"/>
</dbReference>
<sequence length="41" mass="4749">MLPSQYAVLDDMEKAFVIAAIDLKLEADKERDKKLKKKARK</sequence>
<proteinExistence type="predicted"/>